<keyword evidence="1" id="KW-0175">Coiled coil</keyword>
<feature type="compositionally biased region" description="Basic and acidic residues" evidence="2">
    <location>
        <begin position="37"/>
        <end position="49"/>
    </location>
</feature>
<name>A0AAP0BKC9_9ASPA</name>
<dbReference type="Proteomes" id="UP001418222">
    <property type="component" value="Unassembled WGS sequence"/>
</dbReference>
<protein>
    <recommendedName>
        <fullName evidence="3">Transposase (putative) gypsy type domain-containing protein</fullName>
    </recommendedName>
</protein>
<accession>A0AAP0BKC9</accession>
<feature type="region of interest" description="Disordered" evidence="2">
    <location>
        <begin position="550"/>
        <end position="681"/>
    </location>
</feature>
<proteinExistence type="predicted"/>
<dbReference type="AlphaFoldDB" id="A0AAP0BKC9"/>
<feature type="compositionally biased region" description="Polar residues" evidence="2">
    <location>
        <begin position="604"/>
        <end position="621"/>
    </location>
</feature>
<dbReference type="EMBL" id="JBBWWQ010000008">
    <property type="protein sequence ID" value="KAK8941223.1"/>
    <property type="molecule type" value="Genomic_DNA"/>
</dbReference>
<evidence type="ECO:0000313" key="4">
    <source>
        <dbReference type="EMBL" id="KAK8941223.1"/>
    </source>
</evidence>
<evidence type="ECO:0000313" key="5">
    <source>
        <dbReference type="Proteomes" id="UP001418222"/>
    </source>
</evidence>
<evidence type="ECO:0000259" key="3">
    <source>
        <dbReference type="Pfam" id="PF04195"/>
    </source>
</evidence>
<gene>
    <name evidence="4" type="ORF">KSP39_PZI010410</name>
</gene>
<reference evidence="4 5" key="1">
    <citation type="journal article" date="2022" name="Nat. Plants">
        <title>Genomes of leafy and leafless Platanthera orchids illuminate the evolution of mycoheterotrophy.</title>
        <authorList>
            <person name="Li M.H."/>
            <person name="Liu K.W."/>
            <person name="Li Z."/>
            <person name="Lu H.C."/>
            <person name="Ye Q.L."/>
            <person name="Zhang D."/>
            <person name="Wang J.Y."/>
            <person name="Li Y.F."/>
            <person name="Zhong Z.M."/>
            <person name="Liu X."/>
            <person name="Yu X."/>
            <person name="Liu D.K."/>
            <person name="Tu X.D."/>
            <person name="Liu B."/>
            <person name="Hao Y."/>
            <person name="Liao X.Y."/>
            <person name="Jiang Y.T."/>
            <person name="Sun W.H."/>
            <person name="Chen J."/>
            <person name="Chen Y.Q."/>
            <person name="Ai Y."/>
            <person name="Zhai J.W."/>
            <person name="Wu S.S."/>
            <person name="Zhou Z."/>
            <person name="Hsiao Y.Y."/>
            <person name="Wu W.L."/>
            <person name="Chen Y.Y."/>
            <person name="Lin Y.F."/>
            <person name="Hsu J.L."/>
            <person name="Li C.Y."/>
            <person name="Wang Z.W."/>
            <person name="Zhao X."/>
            <person name="Zhong W.Y."/>
            <person name="Ma X.K."/>
            <person name="Ma L."/>
            <person name="Huang J."/>
            <person name="Chen G.Z."/>
            <person name="Huang M.Z."/>
            <person name="Huang L."/>
            <person name="Peng D.H."/>
            <person name="Luo Y.B."/>
            <person name="Zou S.Q."/>
            <person name="Chen S.P."/>
            <person name="Lan S."/>
            <person name="Tsai W.C."/>
            <person name="Van de Peer Y."/>
            <person name="Liu Z.J."/>
        </authorList>
    </citation>
    <scope>NUCLEOTIDE SEQUENCE [LARGE SCALE GENOMIC DNA]</scope>
    <source>
        <strain evidence="4">Lor287</strain>
    </source>
</reference>
<keyword evidence="5" id="KW-1185">Reference proteome</keyword>
<comment type="caution">
    <text evidence="4">The sequence shown here is derived from an EMBL/GenBank/DDBJ whole genome shotgun (WGS) entry which is preliminary data.</text>
</comment>
<dbReference type="InterPro" id="IPR007321">
    <property type="entry name" value="Transposase_28"/>
</dbReference>
<sequence>MRLKEEVERLVRHGFLREFHGKKVAAPPALVKPTKGQYHEEAAPRKHPEPVQPTTHSAPGSFPQHIRATLGSPPVEVARILIDDDWYSASPATSRPGKRTTDKRLLFLTPARSLLRIAKCAKPCQFLIITATRQRTSMQMLRRIFQHSLESREESLTFYPSICKQSFAMEIQVAKVSGFRPSHNTLFCVHRFNVSCMLVAIELVWEDSRKITPIEARREKRTAASSPSSALYFFCLLIFPTYLTGYKYPLPPGPGSCFRDLGAPHFTPLFSSYCEQVPPALHLAHSSRILLSPSRPTMGKRKIEEGEGRSRCGKRFGDHDFPPGRISEEEYNAFTRDFLPADFESRPPKVGESINTFYPDEIAFPVSHFEAGLRLPLWPEVKQVLKYFGTVPAQLNPNAISVLVAFACYMRRERIEFSLNSFRKLFIYHANADGVSYFTGQGLKVCETPNKNHHWLTRFVFIRGHMGGIPRAPVSPAEVFYTSPQVSGTDKLLCDFFAGKNFEVQFLRRGLDSLLPVLPGEGERTVPVRPPYKSSIKPSKEVALATMATEAAKDTLPPPLKKRTAEDSAPSRPSPSKKTKTKKGVPPSSGKAKRVRATVLEVSGSLSPISLGSQSPKSPSQLPHRRAVSPIGETGQPTPPADKLPSSSKSPTREASSSSRPAPSTHPNFNMGPSVPDAADDPTLIWDQEVNRVSISTLLPPWVERDRPTAHAFSLSFGLYGGSERGPAAELPSRDLIMRSAQSHLRSLELSHQLSRRLIFNNQKWRESEANLAAEREKSTDLEKRLATAENLLAKARGGVDAETADRMHSRIAHLEEEIKGMESKIIRLQEAALSPSRGVIPQPPPPHYSHAEVEELCKDANIRTAELVIKMMKEMEVVKEGCEDVTARHLAAIHAHRTKNVGTDKGQFLLKLGSKTAAHAYSLWTTLSTEPLEEKTGGFQLGANNKKQGKTQDISGSIYLQTAMAGNADLRPREGSVSDMRRQVELRFRLLHFCCAI</sequence>
<evidence type="ECO:0000256" key="1">
    <source>
        <dbReference type="SAM" id="Coils"/>
    </source>
</evidence>
<feature type="coiled-coil region" evidence="1">
    <location>
        <begin position="772"/>
        <end position="832"/>
    </location>
</feature>
<evidence type="ECO:0000256" key="2">
    <source>
        <dbReference type="SAM" id="MobiDB-lite"/>
    </source>
</evidence>
<organism evidence="4 5">
    <name type="scientific">Platanthera zijinensis</name>
    <dbReference type="NCBI Taxonomy" id="2320716"/>
    <lineage>
        <taxon>Eukaryota</taxon>
        <taxon>Viridiplantae</taxon>
        <taxon>Streptophyta</taxon>
        <taxon>Embryophyta</taxon>
        <taxon>Tracheophyta</taxon>
        <taxon>Spermatophyta</taxon>
        <taxon>Magnoliopsida</taxon>
        <taxon>Liliopsida</taxon>
        <taxon>Asparagales</taxon>
        <taxon>Orchidaceae</taxon>
        <taxon>Orchidoideae</taxon>
        <taxon>Orchideae</taxon>
        <taxon>Orchidinae</taxon>
        <taxon>Platanthera</taxon>
    </lineage>
</organism>
<feature type="domain" description="Transposase (putative) gypsy type" evidence="3">
    <location>
        <begin position="366"/>
        <end position="427"/>
    </location>
</feature>
<dbReference type="Pfam" id="PF04195">
    <property type="entry name" value="Transposase_28"/>
    <property type="match status" value="1"/>
</dbReference>
<feature type="compositionally biased region" description="Low complexity" evidence="2">
    <location>
        <begin position="645"/>
        <end position="665"/>
    </location>
</feature>
<feature type="region of interest" description="Disordered" evidence="2">
    <location>
        <begin position="26"/>
        <end position="60"/>
    </location>
</feature>